<dbReference type="InterPro" id="IPR008966">
    <property type="entry name" value="Adhesion_dom_sf"/>
</dbReference>
<dbReference type="GO" id="GO:0009289">
    <property type="term" value="C:pilus"/>
    <property type="evidence" value="ECO:0007669"/>
    <property type="project" value="InterPro"/>
</dbReference>
<dbReference type="InterPro" id="IPR036937">
    <property type="entry name" value="Adhesion_dom_fimbrial_sf"/>
</dbReference>
<evidence type="ECO:0000313" key="2">
    <source>
        <dbReference type="EMBL" id="ECC3917288.1"/>
    </source>
</evidence>
<name>A0A5Y1YEM4_SALDZ</name>
<geneLocation type="plasmid" evidence="3">
    <name>pCFSAN030538</name>
</geneLocation>
<dbReference type="Proteomes" id="UP000839735">
    <property type="component" value="Unassembled WGS sequence"/>
</dbReference>
<keyword evidence="1" id="KW-0732">Signal</keyword>
<dbReference type="SUPFAM" id="SSF49401">
    <property type="entry name" value="Bacterial adhesins"/>
    <property type="match status" value="1"/>
</dbReference>
<evidence type="ECO:0000256" key="1">
    <source>
        <dbReference type="SAM" id="SignalP"/>
    </source>
</evidence>
<reference evidence="3" key="1">
    <citation type="submission" date="2018-07" db="EMBL/GenBank/DDBJ databases">
        <authorList>
            <consortium name="GenomeTrakr network: Whole genome sequencing for foodborne pathogen traceback"/>
        </authorList>
    </citation>
    <scope>NUCLEOTIDE SEQUENCE</scope>
    <source>
        <plasmid evidence="3">pCFSAN030538</plasmid>
    </source>
</reference>
<evidence type="ECO:0000313" key="3">
    <source>
        <dbReference type="EMBL" id="QWJ71885.1"/>
    </source>
</evidence>
<dbReference type="EMBL" id="AAIBIC010000055">
    <property type="protein sequence ID" value="ECC3917288.1"/>
    <property type="molecule type" value="Genomic_DNA"/>
</dbReference>
<keyword evidence="3" id="KW-0614">Plasmid</keyword>
<accession>A0A5Y1YEM4</accession>
<organism evidence="2">
    <name type="scientific">Salmonella diarizonae</name>
    <dbReference type="NCBI Taxonomy" id="59204"/>
    <lineage>
        <taxon>Bacteria</taxon>
        <taxon>Pseudomonadati</taxon>
        <taxon>Pseudomonadota</taxon>
        <taxon>Gammaproteobacteria</taxon>
        <taxon>Enterobacterales</taxon>
        <taxon>Enterobacteriaceae</taxon>
        <taxon>Salmonella</taxon>
    </lineage>
</organism>
<sequence>MKKIFIASAILMGVTSTAASANGDVTFFGSVTATTCSLVPEVDGAVNKMIQLGQAKPSNDGKLVHFSLKKDPSDTSCDTTLGANNIKAQITWSAPEMGPTGLGIVSGAAKDSRVEIKTVNAEGANQVTITSTTDNAEFTGADVLAEGAKYTAQLKGGTTPGDFRSAAAYSVVYK</sequence>
<gene>
    <name evidence="3" type="ORF">ABB53_023190</name>
    <name evidence="2" type="ORF">CTQ69_25715</name>
</gene>
<feature type="chain" id="PRO_5036154636" evidence="1">
    <location>
        <begin position="22"/>
        <end position="174"/>
    </location>
</feature>
<feature type="signal peptide" evidence="1">
    <location>
        <begin position="1"/>
        <end position="21"/>
    </location>
</feature>
<reference evidence="2" key="2">
    <citation type="submission" date="2018-08" db="EMBL/GenBank/DDBJ databases">
        <authorList>
            <person name="Ashton P.M."/>
            <person name="Dallman T."/>
            <person name="Nair S."/>
            <person name="De Pinna E."/>
            <person name="Peters T."/>
            <person name="Grant K."/>
        </authorList>
    </citation>
    <scope>NUCLEOTIDE SEQUENCE [LARGE SCALE GENOMIC DNA]</scope>
    <source>
        <strain evidence="2">294779</strain>
    </source>
</reference>
<dbReference type="EMBL" id="CP075145">
    <property type="protein sequence ID" value="QWJ71885.1"/>
    <property type="molecule type" value="Genomic_DNA"/>
</dbReference>
<protein>
    <submittedName>
        <fullName evidence="2">Fimbrial protein</fullName>
    </submittedName>
</protein>
<proteinExistence type="predicted"/>
<dbReference type="Gene3D" id="2.60.40.1090">
    <property type="entry name" value="Fimbrial-type adhesion domain"/>
    <property type="match status" value="1"/>
</dbReference>
<dbReference type="AlphaFoldDB" id="A0A5Y1YEM4"/>
<reference evidence="3" key="3">
    <citation type="submission" date="2021-05" db="EMBL/GenBank/DDBJ databases">
        <title>Whole genome PacBio Sequel sequence of Salmonella enterica subsp. enterica.</title>
        <authorList>
            <person name="Hoffmann M."/>
            <person name="Balkey M."/>
            <person name="Luo Y."/>
        </authorList>
    </citation>
    <scope>NUCLEOTIDE SEQUENCE</scope>
    <source>
        <plasmid evidence="3">pCFSAN030538</plasmid>
    </source>
</reference>
<dbReference type="GO" id="GO:0007155">
    <property type="term" value="P:cell adhesion"/>
    <property type="evidence" value="ECO:0007669"/>
    <property type="project" value="InterPro"/>
</dbReference>